<dbReference type="CDD" id="cd04301">
    <property type="entry name" value="NAT_SF"/>
    <property type="match status" value="1"/>
</dbReference>
<keyword evidence="2 4" id="KW-0012">Acyltransferase</keyword>
<evidence type="ECO:0000259" key="3">
    <source>
        <dbReference type="PROSITE" id="PS51186"/>
    </source>
</evidence>
<feature type="domain" description="N-acetyltransferase" evidence="3">
    <location>
        <begin position="43"/>
        <end position="180"/>
    </location>
</feature>
<dbReference type="SUPFAM" id="SSF55729">
    <property type="entry name" value="Acyl-CoA N-acyltransferases (Nat)"/>
    <property type="match status" value="1"/>
</dbReference>
<dbReference type="PROSITE" id="PS51186">
    <property type="entry name" value="GNAT"/>
    <property type="match status" value="1"/>
</dbReference>
<dbReference type="EC" id="2.3.1.-" evidence="4"/>
<dbReference type="RefSeq" id="WP_378180129.1">
    <property type="nucleotide sequence ID" value="NZ_JBHTCR010000006.1"/>
</dbReference>
<dbReference type="Gene3D" id="3.40.630.30">
    <property type="match status" value="1"/>
</dbReference>
<organism evidence="4 5">
    <name type="scientific">Chryseobacterium zhengzhouense</name>
    <dbReference type="NCBI Taxonomy" id="1636086"/>
    <lineage>
        <taxon>Bacteria</taxon>
        <taxon>Pseudomonadati</taxon>
        <taxon>Bacteroidota</taxon>
        <taxon>Flavobacteriia</taxon>
        <taxon>Flavobacteriales</taxon>
        <taxon>Weeksellaceae</taxon>
        <taxon>Chryseobacterium group</taxon>
        <taxon>Chryseobacterium</taxon>
    </lineage>
</organism>
<protein>
    <submittedName>
        <fullName evidence="4">GNAT family N-acetyltransferase</fullName>
        <ecNumber evidence="4">2.3.1.-</ecNumber>
    </submittedName>
</protein>
<evidence type="ECO:0000256" key="1">
    <source>
        <dbReference type="ARBA" id="ARBA00022679"/>
    </source>
</evidence>
<evidence type="ECO:0000313" key="4">
    <source>
        <dbReference type="EMBL" id="MFC7347780.1"/>
    </source>
</evidence>
<gene>
    <name evidence="4" type="ORF">ACFQO9_13725</name>
</gene>
<reference evidence="5" key="1">
    <citation type="journal article" date="2019" name="Int. J. Syst. Evol. Microbiol.">
        <title>The Global Catalogue of Microorganisms (GCM) 10K type strain sequencing project: providing services to taxonomists for standard genome sequencing and annotation.</title>
        <authorList>
            <consortium name="The Broad Institute Genomics Platform"/>
            <consortium name="The Broad Institute Genome Sequencing Center for Infectious Disease"/>
            <person name="Wu L."/>
            <person name="Ma J."/>
        </authorList>
    </citation>
    <scope>NUCLEOTIDE SEQUENCE [LARGE SCALE GENOMIC DNA]</scope>
    <source>
        <strain evidence="5">CCUG 54781</strain>
    </source>
</reference>
<evidence type="ECO:0000313" key="5">
    <source>
        <dbReference type="Proteomes" id="UP001596550"/>
    </source>
</evidence>
<dbReference type="InterPro" id="IPR016181">
    <property type="entry name" value="Acyl_CoA_acyltransferase"/>
</dbReference>
<dbReference type="GO" id="GO:0016746">
    <property type="term" value="F:acyltransferase activity"/>
    <property type="evidence" value="ECO:0007669"/>
    <property type="project" value="UniProtKB-KW"/>
</dbReference>
<dbReference type="InterPro" id="IPR000182">
    <property type="entry name" value="GNAT_dom"/>
</dbReference>
<keyword evidence="5" id="KW-1185">Reference proteome</keyword>
<name>A0ABW2M1X5_9FLAO</name>
<evidence type="ECO:0000256" key="2">
    <source>
        <dbReference type="ARBA" id="ARBA00023315"/>
    </source>
</evidence>
<dbReference type="Proteomes" id="UP001596550">
    <property type="component" value="Unassembled WGS sequence"/>
</dbReference>
<dbReference type="PANTHER" id="PTHR42919:SF8">
    <property type="entry name" value="N-ALPHA-ACETYLTRANSFERASE 50"/>
    <property type="match status" value="1"/>
</dbReference>
<proteinExistence type="predicted"/>
<accession>A0ABW2M1X5</accession>
<sequence>MKIDIRKLEKLHSNPTHYWGLNGYETDKIFAISTIETGNCFEFNLREKNQQYKKIWEINDSDIEDLNEIIEQGNSLGAFEKDELIGWAICDYRQWNNSLFIENILISEKFRRKNIGKLFIKNISRKARELQCRLVELETQNTNFPAIKFYHNAGFTITGINIKLYKDSTETALYMSFDMIL</sequence>
<comment type="caution">
    <text evidence="4">The sequence shown here is derived from an EMBL/GenBank/DDBJ whole genome shotgun (WGS) entry which is preliminary data.</text>
</comment>
<dbReference type="Pfam" id="PF00583">
    <property type="entry name" value="Acetyltransf_1"/>
    <property type="match status" value="1"/>
</dbReference>
<dbReference type="EMBL" id="JBHTCR010000006">
    <property type="protein sequence ID" value="MFC7347780.1"/>
    <property type="molecule type" value="Genomic_DNA"/>
</dbReference>
<dbReference type="PANTHER" id="PTHR42919">
    <property type="entry name" value="N-ALPHA-ACETYLTRANSFERASE"/>
    <property type="match status" value="1"/>
</dbReference>
<keyword evidence="1 4" id="KW-0808">Transferase</keyword>
<dbReference type="InterPro" id="IPR051556">
    <property type="entry name" value="N-term/lysine_N-AcTrnsfr"/>
</dbReference>